<dbReference type="Pfam" id="PF00583">
    <property type="entry name" value="Acetyltransf_1"/>
    <property type="match status" value="1"/>
</dbReference>
<dbReference type="Proteomes" id="UP000243333">
    <property type="component" value="Unassembled WGS sequence"/>
</dbReference>
<dbReference type="PANTHER" id="PTHR43305:SF1">
    <property type="entry name" value="FAMILY N-ACETYLTRANSFERASE, PUTATIVE (AFU_ORTHOLOGUE AFUA_2G01380)-RELATED"/>
    <property type="match status" value="1"/>
</dbReference>
<organism evidence="2 3">
    <name type="scientific">Sporolituus thermophilus DSM 23256</name>
    <dbReference type="NCBI Taxonomy" id="1123285"/>
    <lineage>
        <taxon>Bacteria</taxon>
        <taxon>Bacillati</taxon>
        <taxon>Bacillota</taxon>
        <taxon>Negativicutes</taxon>
        <taxon>Selenomonadales</taxon>
        <taxon>Sporomusaceae</taxon>
        <taxon>Sporolituus</taxon>
    </lineage>
</organism>
<sequence>MVSITIAQSAEDLGYVRDLLVEYASSRDYETCFVRFEQELAELPGVYAPPDGRLLLAMSDGQAAGCVALKKAAAQACEMKRLYVRPGFRGRGIGRALAEEAVRQAKEIGYASMRLETLPVMREALALYQAMGFVKKNACSGCCSADIIHMELRI</sequence>
<reference evidence="3" key="1">
    <citation type="submission" date="2016-10" db="EMBL/GenBank/DDBJ databases">
        <authorList>
            <person name="Varghese N."/>
            <person name="Submissions S."/>
        </authorList>
    </citation>
    <scope>NUCLEOTIDE SEQUENCE [LARGE SCALE GENOMIC DNA]</scope>
    <source>
        <strain evidence="3">DSM 23256</strain>
    </source>
</reference>
<dbReference type="STRING" id="1123285.SAMN05660235_00235"/>
<evidence type="ECO:0000259" key="1">
    <source>
        <dbReference type="PROSITE" id="PS51186"/>
    </source>
</evidence>
<evidence type="ECO:0000313" key="2">
    <source>
        <dbReference type="EMBL" id="SDF03289.1"/>
    </source>
</evidence>
<keyword evidence="3" id="KW-1185">Reference proteome</keyword>
<name>A0A1G7HTD0_9FIRM</name>
<feature type="domain" description="N-acetyltransferase" evidence="1">
    <location>
        <begin position="4"/>
        <end position="154"/>
    </location>
</feature>
<dbReference type="GO" id="GO:0016747">
    <property type="term" value="F:acyltransferase activity, transferring groups other than amino-acyl groups"/>
    <property type="evidence" value="ECO:0007669"/>
    <property type="project" value="InterPro"/>
</dbReference>
<dbReference type="InterPro" id="IPR052777">
    <property type="entry name" value="Acetyltransferase_Enz"/>
</dbReference>
<dbReference type="InterPro" id="IPR016181">
    <property type="entry name" value="Acyl_CoA_acyltransferase"/>
</dbReference>
<dbReference type="InterPro" id="IPR000182">
    <property type="entry name" value="GNAT_dom"/>
</dbReference>
<dbReference type="PROSITE" id="PS51186">
    <property type="entry name" value="GNAT"/>
    <property type="match status" value="1"/>
</dbReference>
<dbReference type="RefSeq" id="WP_093687294.1">
    <property type="nucleotide sequence ID" value="NZ_FNBU01000001.1"/>
</dbReference>
<protein>
    <submittedName>
        <fullName evidence="2">Acetyltransferase (GNAT) family protein</fullName>
    </submittedName>
</protein>
<dbReference type="SUPFAM" id="SSF55729">
    <property type="entry name" value="Acyl-CoA N-acyltransferases (Nat)"/>
    <property type="match status" value="1"/>
</dbReference>
<gene>
    <name evidence="2" type="ORF">SAMN05660235_00235</name>
</gene>
<dbReference type="OrthoDB" id="7205533at2"/>
<dbReference type="EMBL" id="FNBU01000001">
    <property type="protein sequence ID" value="SDF03289.1"/>
    <property type="molecule type" value="Genomic_DNA"/>
</dbReference>
<dbReference type="PANTHER" id="PTHR43305">
    <property type="entry name" value="FAMILY N-ACETYLTRANSFERASE, PUTATIVE (AFU_ORTHOLOGUE AFUA_2G01380)-RELATED"/>
    <property type="match status" value="1"/>
</dbReference>
<keyword evidence="2" id="KW-0808">Transferase</keyword>
<dbReference type="Gene3D" id="3.40.630.30">
    <property type="match status" value="1"/>
</dbReference>
<dbReference type="AlphaFoldDB" id="A0A1G7HTD0"/>
<evidence type="ECO:0000313" key="3">
    <source>
        <dbReference type="Proteomes" id="UP000243333"/>
    </source>
</evidence>
<proteinExistence type="predicted"/>
<accession>A0A1G7HTD0</accession>
<dbReference type="CDD" id="cd04301">
    <property type="entry name" value="NAT_SF"/>
    <property type="match status" value="1"/>
</dbReference>